<dbReference type="InterPro" id="IPR038020">
    <property type="entry name" value="MbtH-like_sf"/>
</dbReference>
<feature type="compositionally biased region" description="Low complexity" evidence="1">
    <location>
        <begin position="9"/>
        <end position="22"/>
    </location>
</feature>
<dbReference type="Pfam" id="PF03621">
    <property type="entry name" value="MbtH"/>
    <property type="match status" value="1"/>
</dbReference>
<dbReference type="SUPFAM" id="SSF160582">
    <property type="entry name" value="MbtH-like"/>
    <property type="match status" value="1"/>
</dbReference>
<accession>A0ABY4PQ46</accession>
<dbReference type="EMBL" id="CP097289">
    <property type="protein sequence ID" value="UQT55128.1"/>
    <property type="molecule type" value="Genomic_DNA"/>
</dbReference>
<reference evidence="3 4" key="1">
    <citation type="submission" date="2022-05" db="EMBL/GenBank/DDBJ databases">
        <authorList>
            <person name="Zhou X."/>
            <person name="Li K."/>
            <person name="Man Y."/>
        </authorList>
    </citation>
    <scope>NUCLEOTIDE SEQUENCE [LARGE SCALE GENOMIC DNA]</scope>
    <source>
        <strain evidence="3 4">MS405</strain>
    </source>
</reference>
<evidence type="ECO:0000256" key="1">
    <source>
        <dbReference type="SAM" id="MobiDB-lite"/>
    </source>
</evidence>
<evidence type="ECO:0000313" key="4">
    <source>
        <dbReference type="Proteomes" id="UP000829992"/>
    </source>
</evidence>
<evidence type="ECO:0000259" key="2">
    <source>
        <dbReference type="SMART" id="SM00923"/>
    </source>
</evidence>
<sequence>MTTTPGPFDPVDADTGTGTVTDTDTEPTHLVLENALGEHSLWPVFRAAPEGWTAVYGPETYGRCVARLQDPPA</sequence>
<organism evidence="3 4">
    <name type="scientific">Streptomyces durmitorensis</name>
    <dbReference type="NCBI Taxonomy" id="319947"/>
    <lineage>
        <taxon>Bacteria</taxon>
        <taxon>Bacillati</taxon>
        <taxon>Actinomycetota</taxon>
        <taxon>Actinomycetes</taxon>
        <taxon>Kitasatosporales</taxon>
        <taxon>Streptomycetaceae</taxon>
        <taxon>Streptomyces</taxon>
    </lineage>
</organism>
<dbReference type="InterPro" id="IPR005153">
    <property type="entry name" value="MbtH-like_dom"/>
</dbReference>
<name>A0ABY4PQ46_9ACTN</name>
<dbReference type="Gene3D" id="3.90.820.10">
    <property type="entry name" value="Structural Genomics, Unknown Function 30-nov-00 1gh9 Mol_id"/>
    <property type="match status" value="1"/>
</dbReference>
<keyword evidence="4" id="KW-1185">Reference proteome</keyword>
<evidence type="ECO:0000313" key="3">
    <source>
        <dbReference type="EMBL" id="UQT55128.1"/>
    </source>
</evidence>
<proteinExistence type="predicted"/>
<feature type="domain" description="MbtH-like" evidence="2">
    <location>
        <begin position="9"/>
        <end position="70"/>
    </location>
</feature>
<gene>
    <name evidence="3" type="ORF">M4V62_08480</name>
</gene>
<dbReference type="Proteomes" id="UP000829992">
    <property type="component" value="Chromosome"/>
</dbReference>
<protein>
    <submittedName>
        <fullName evidence="3">MbtH family protein</fullName>
    </submittedName>
</protein>
<feature type="region of interest" description="Disordered" evidence="1">
    <location>
        <begin position="1"/>
        <end position="25"/>
    </location>
</feature>
<dbReference type="SMART" id="SM00923">
    <property type="entry name" value="MbtH"/>
    <property type="match status" value="1"/>
</dbReference>
<dbReference type="RefSeq" id="WP_249586619.1">
    <property type="nucleotide sequence ID" value="NZ_BAAAQL010000008.1"/>
</dbReference>